<dbReference type="PANTHER" id="PTHR15549">
    <property type="entry name" value="PAIRED IMMUNOGLOBULIN-LIKE TYPE 2 RECEPTOR"/>
    <property type="match status" value="1"/>
</dbReference>
<evidence type="ECO:0000256" key="2">
    <source>
        <dbReference type="ARBA" id="ARBA00022692"/>
    </source>
</evidence>
<evidence type="ECO:0000313" key="8">
    <source>
        <dbReference type="EMBL" id="KAF2796296.1"/>
    </source>
</evidence>
<keyword evidence="7" id="KW-0732">Signal</keyword>
<evidence type="ECO:0000256" key="4">
    <source>
        <dbReference type="ARBA" id="ARBA00023136"/>
    </source>
</evidence>
<protein>
    <recommendedName>
        <fullName evidence="10">LPXTG-domain-containing protein</fullName>
    </recommendedName>
</protein>
<feature type="compositionally biased region" description="Gly residues" evidence="5">
    <location>
        <begin position="314"/>
        <end position="328"/>
    </location>
</feature>
<dbReference type="InterPro" id="IPR051694">
    <property type="entry name" value="Immunoregulatory_rcpt-like"/>
</dbReference>
<dbReference type="OrthoDB" id="5426678at2759"/>
<feature type="signal peptide" evidence="7">
    <location>
        <begin position="1"/>
        <end position="37"/>
    </location>
</feature>
<dbReference type="AlphaFoldDB" id="A0A6A6XIH3"/>
<sequence>MARLPKRPRWYPASASPSFSSLLAFFFVVAISKLASAIEVTVDSPCSTFCIDSPSANASDPISSATFSRDLSCLDTDYNGDNSTAVGRKFRTCVVCEQTSSATGKGVEGEGNENDVYWFLFNMKSTIAWCVHGFFGTEQNPNTTLANSLCASDCDPISTALEDRLLQTNETLQYNYCTSDSGAFTKGVDTCAKCLNGVDNLRIMGNFLSALKSACAEKPRPGTTLSLSTTVFNIPTPTPTPSSTPSSSASSSPLPSTTASAAPSSLSSGAKAGIAIAVIGGLALLGAAAFFILRRRRKVTMAQGYELDGRGRDGGVAGGDVKGWGQEMGGPQARPEEMEARSAPVELPGSAVNGGARQRGT</sequence>
<evidence type="ECO:0000256" key="1">
    <source>
        <dbReference type="ARBA" id="ARBA00004167"/>
    </source>
</evidence>
<feature type="compositionally biased region" description="Low complexity" evidence="5">
    <location>
        <begin position="243"/>
        <end position="263"/>
    </location>
</feature>
<dbReference type="EMBL" id="MU001834">
    <property type="protein sequence ID" value="KAF2796296.1"/>
    <property type="molecule type" value="Genomic_DNA"/>
</dbReference>
<evidence type="ECO:0008006" key="10">
    <source>
        <dbReference type="Google" id="ProtNLM"/>
    </source>
</evidence>
<feature type="region of interest" description="Disordered" evidence="5">
    <location>
        <begin position="220"/>
        <end position="263"/>
    </location>
</feature>
<comment type="subcellular location">
    <subcellularLocation>
        <location evidence="1">Membrane</location>
        <topology evidence="1">Single-pass membrane protein</topology>
    </subcellularLocation>
</comment>
<organism evidence="8 9">
    <name type="scientific">Melanomma pulvis-pyrius CBS 109.77</name>
    <dbReference type="NCBI Taxonomy" id="1314802"/>
    <lineage>
        <taxon>Eukaryota</taxon>
        <taxon>Fungi</taxon>
        <taxon>Dikarya</taxon>
        <taxon>Ascomycota</taxon>
        <taxon>Pezizomycotina</taxon>
        <taxon>Dothideomycetes</taxon>
        <taxon>Pleosporomycetidae</taxon>
        <taxon>Pleosporales</taxon>
        <taxon>Melanommataceae</taxon>
        <taxon>Melanomma</taxon>
    </lineage>
</organism>
<reference evidence="8" key="1">
    <citation type="journal article" date="2020" name="Stud. Mycol.">
        <title>101 Dothideomycetes genomes: a test case for predicting lifestyles and emergence of pathogens.</title>
        <authorList>
            <person name="Haridas S."/>
            <person name="Albert R."/>
            <person name="Binder M."/>
            <person name="Bloem J."/>
            <person name="Labutti K."/>
            <person name="Salamov A."/>
            <person name="Andreopoulos B."/>
            <person name="Baker S."/>
            <person name="Barry K."/>
            <person name="Bills G."/>
            <person name="Bluhm B."/>
            <person name="Cannon C."/>
            <person name="Castanera R."/>
            <person name="Culley D."/>
            <person name="Daum C."/>
            <person name="Ezra D."/>
            <person name="Gonzalez J."/>
            <person name="Henrissat B."/>
            <person name="Kuo A."/>
            <person name="Liang C."/>
            <person name="Lipzen A."/>
            <person name="Lutzoni F."/>
            <person name="Magnuson J."/>
            <person name="Mondo S."/>
            <person name="Nolan M."/>
            <person name="Ohm R."/>
            <person name="Pangilinan J."/>
            <person name="Park H.-J."/>
            <person name="Ramirez L."/>
            <person name="Alfaro M."/>
            <person name="Sun H."/>
            <person name="Tritt A."/>
            <person name="Yoshinaga Y."/>
            <person name="Zwiers L.-H."/>
            <person name="Turgeon B."/>
            <person name="Goodwin S."/>
            <person name="Spatafora J."/>
            <person name="Crous P."/>
            <person name="Grigoriev I."/>
        </authorList>
    </citation>
    <scope>NUCLEOTIDE SEQUENCE</scope>
    <source>
        <strain evidence="8">CBS 109.77</strain>
    </source>
</reference>
<keyword evidence="3 6" id="KW-1133">Transmembrane helix</keyword>
<evidence type="ECO:0000256" key="6">
    <source>
        <dbReference type="SAM" id="Phobius"/>
    </source>
</evidence>
<dbReference type="NCBIfam" id="TIGR01167">
    <property type="entry name" value="LPXTG_anchor"/>
    <property type="match status" value="1"/>
</dbReference>
<evidence type="ECO:0000313" key="9">
    <source>
        <dbReference type="Proteomes" id="UP000799757"/>
    </source>
</evidence>
<name>A0A6A6XIH3_9PLEO</name>
<gene>
    <name evidence="8" type="ORF">K505DRAFT_323394</name>
</gene>
<keyword evidence="2 6" id="KW-0812">Transmembrane</keyword>
<proteinExistence type="predicted"/>
<evidence type="ECO:0000256" key="7">
    <source>
        <dbReference type="SAM" id="SignalP"/>
    </source>
</evidence>
<dbReference type="Proteomes" id="UP000799757">
    <property type="component" value="Unassembled WGS sequence"/>
</dbReference>
<dbReference type="GO" id="GO:0071944">
    <property type="term" value="C:cell periphery"/>
    <property type="evidence" value="ECO:0007669"/>
    <property type="project" value="UniProtKB-ARBA"/>
</dbReference>
<feature type="chain" id="PRO_5025350272" description="LPXTG-domain-containing protein" evidence="7">
    <location>
        <begin position="38"/>
        <end position="361"/>
    </location>
</feature>
<accession>A0A6A6XIH3</accession>
<evidence type="ECO:0000256" key="5">
    <source>
        <dbReference type="SAM" id="MobiDB-lite"/>
    </source>
</evidence>
<keyword evidence="4 6" id="KW-0472">Membrane</keyword>
<keyword evidence="9" id="KW-1185">Reference proteome</keyword>
<dbReference type="GO" id="GO:0016020">
    <property type="term" value="C:membrane"/>
    <property type="evidence" value="ECO:0007669"/>
    <property type="project" value="UniProtKB-SubCell"/>
</dbReference>
<feature type="region of interest" description="Disordered" evidence="5">
    <location>
        <begin position="306"/>
        <end position="361"/>
    </location>
</feature>
<feature type="compositionally biased region" description="Polar residues" evidence="5">
    <location>
        <begin position="223"/>
        <end position="233"/>
    </location>
</feature>
<evidence type="ECO:0000256" key="3">
    <source>
        <dbReference type="ARBA" id="ARBA00022989"/>
    </source>
</evidence>
<feature type="transmembrane region" description="Helical" evidence="6">
    <location>
        <begin position="272"/>
        <end position="293"/>
    </location>
</feature>